<keyword evidence="6" id="KW-1185">Reference proteome</keyword>
<dbReference type="Gene3D" id="3.90.70.10">
    <property type="entry name" value="Cysteine proteinases"/>
    <property type="match status" value="2"/>
</dbReference>
<keyword evidence="2" id="KW-0865">Zymogen</keyword>
<sequence length="587" mass="65257">MSRFLLQHLLIVLFISSASGCFIKNNDIVPPHSAPETLVEPSSLPSYLFWGNYSGINYLTVSRNQHIPQYCGGCWSFASTSALADRFKILRNATWPDYNIAPQVPISCDYLSFGCNGGDPMTVYKYIYDRGITDETCATYQAKDRDNGLECTRLSRCKTCYSNGKCDIPDTHLVYNVTTYGSAIGETQMLNALQNGPIACAMDATNEFENYTGGIFIPTDHEVVTNHVVELVGYGVENNTKYWIGRNSWGTYWGEKGLFRIIRGKDALAIEEYCAWATPDPVVKQVNKTLVEEKTVAELKILEAFERPEKAGCRVEKSELKLQAEANGYVIEENAAPALPAAWDWRNMSGLNYMSWTRNMNNPQFCGACWAHAATSCIADRINILRNDTVAQISISPQVILNCNAGGNCTSGDPIGVYKFAQQYGLPDDTCQQYLAEPVENATCTARQVCETCIPPPPKEGQTSNCSAITNPPLWYVGSYGFLAGVTKMKQEIYTNGPISCGIYYSKSFENYKGGIFSELTMTTKVNYEVALVGWGVNKAGTEYWIGRNSQGTMWGESGFFRIQMYRDNLGIETDCSWAIPNITRTN</sequence>
<dbReference type="AlphaFoldDB" id="A0AAU9J3P8"/>
<dbReference type="Proteomes" id="UP001162131">
    <property type="component" value="Unassembled WGS sequence"/>
</dbReference>
<proteinExistence type="inferred from homology"/>
<evidence type="ECO:0000313" key="5">
    <source>
        <dbReference type="EMBL" id="CAG9318567.1"/>
    </source>
</evidence>
<comment type="similarity">
    <text evidence="1">Belongs to the peptidase C1 family.</text>
</comment>
<feature type="signal peptide" evidence="3">
    <location>
        <begin position="1"/>
        <end position="20"/>
    </location>
</feature>
<evidence type="ECO:0000256" key="1">
    <source>
        <dbReference type="ARBA" id="ARBA00008455"/>
    </source>
</evidence>
<dbReference type="FunFam" id="3.90.70.10:FF:000117">
    <property type="entry name" value="Probable papain cysteine protease"/>
    <property type="match status" value="2"/>
</dbReference>
<dbReference type="InterPro" id="IPR000668">
    <property type="entry name" value="Peptidase_C1A_C"/>
</dbReference>
<evidence type="ECO:0000256" key="2">
    <source>
        <dbReference type="ARBA" id="ARBA00023145"/>
    </source>
</evidence>
<evidence type="ECO:0000259" key="4">
    <source>
        <dbReference type="SMART" id="SM00645"/>
    </source>
</evidence>
<evidence type="ECO:0000313" key="6">
    <source>
        <dbReference type="Proteomes" id="UP001162131"/>
    </source>
</evidence>
<gene>
    <name evidence="5" type="ORF">BSTOLATCC_MIC21039</name>
</gene>
<dbReference type="GO" id="GO:0006508">
    <property type="term" value="P:proteolysis"/>
    <property type="evidence" value="ECO:0007669"/>
    <property type="project" value="InterPro"/>
</dbReference>
<feature type="domain" description="Peptidase C1A papain C-terminal" evidence="4">
    <location>
        <begin position="339"/>
        <end position="580"/>
    </location>
</feature>
<reference evidence="5" key="1">
    <citation type="submission" date="2021-09" db="EMBL/GenBank/DDBJ databases">
        <authorList>
            <consortium name="AG Swart"/>
            <person name="Singh M."/>
            <person name="Singh A."/>
            <person name="Seah K."/>
            <person name="Emmerich C."/>
        </authorList>
    </citation>
    <scope>NUCLEOTIDE SEQUENCE</scope>
    <source>
        <strain evidence="5">ATCC30299</strain>
    </source>
</reference>
<evidence type="ECO:0000256" key="3">
    <source>
        <dbReference type="SAM" id="SignalP"/>
    </source>
</evidence>
<dbReference type="PROSITE" id="PS51257">
    <property type="entry name" value="PROKAR_LIPOPROTEIN"/>
    <property type="match status" value="1"/>
</dbReference>
<dbReference type="EMBL" id="CAJZBQ010000020">
    <property type="protein sequence ID" value="CAG9318567.1"/>
    <property type="molecule type" value="Genomic_DNA"/>
</dbReference>
<dbReference type="PRINTS" id="PR00705">
    <property type="entry name" value="PAPAIN"/>
</dbReference>
<dbReference type="InterPro" id="IPR013128">
    <property type="entry name" value="Peptidase_C1A"/>
</dbReference>
<protein>
    <recommendedName>
        <fullName evidence="4">Peptidase C1A papain C-terminal domain-containing protein</fullName>
    </recommendedName>
</protein>
<feature type="chain" id="PRO_5043728735" description="Peptidase C1A papain C-terminal domain-containing protein" evidence="3">
    <location>
        <begin position="21"/>
        <end position="587"/>
    </location>
</feature>
<feature type="domain" description="Peptidase C1A papain C-terminal" evidence="4">
    <location>
        <begin position="44"/>
        <end position="278"/>
    </location>
</feature>
<keyword evidence="3" id="KW-0732">Signal</keyword>
<dbReference type="GO" id="GO:0008234">
    <property type="term" value="F:cysteine-type peptidase activity"/>
    <property type="evidence" value="ECO:0007669"/>
    <property type="project" value="InterPro"/>
</dbReference>
<comment type="caution">
    <text evidence="5">The sequence shown here is derived from an EMBL/GenBank/DDBJ whole genome shotgun (WGS) entry which is preliminary data.</text>
</comment>
<organism evidence="5 6">
    <name type="scientific">Blepharisma stoltei</name>
    <dbReference type="NCBI Taxonomy" id="1481888"/>
    <lineage>
        <taxon>Eukaryota</taxon>
        <taxon>Sar</taxon>
        <taxon>Alveolata</taxon>
        <taxon>Ciliophora</taxon>
        <taxon>Postciliodesmatophora</taxon>
        <taxon>Heterotrichea</taxon>
        <taxon>Heterotrichida</taxon>
        <taxon>Blepharismidae</taxon>
        <taxon>Blepharisma</taxon>
    </lineage>
</organism>
<dbReference type="Pfam" id="PF00112">
    <property type="entry name" value="Peptidase_C1"/>
    <property type="match status" value="2"/>
</dbReference>
<dbReference type="PANTHER" id="PTHR12411">
    <property type="entry name" value="CYSTEINE PROTEASE FAMILY C1-RELATED"/>
    <property type="match status" value="1"/>
</dbReference>
<name>A0AAU9J3P8_9CILI</name>
<dbReference type="PROSITE" id="PS00640">
    <property type="entry name" value="THIOL_PROTEASE_ASN"/>
    <property type="match status" value="1"/>
</dbReference>
<dbReference type="SMART" id="SM00645">
    <property type="entry name" value="Pept_C1"/>
    <property type="match status" value="2"/>
</dbReference>
<dbReference type="InterPro" id="IPR038765">
    <property type="entry name" value="Papain-like_cys_pep_sf"/>
</dbReference>
<dbReference type="InterPro" id="IPR025661">
    <property type="entry name" value="Pept_asp_AS"/>
</dbReference>
<accession>A0AAU9J3P8</accession>
<dbReference type="SUPFAM" id="SSF54001">
    <property type="entry name" value="Cysteine proteinases"/>
    <property type="match status" value="2"/>
</dbReference>